<reference evidence="2 3" key="1">
    <citation type="submission" date="2016-07" db="EMBL/GenBank/DDBJ databases">
        <title>Draft genome sequence of Prauserella muralis DSM 45305, isolated from a mould-covered wall in an indoor environment.</title>
        <authorList>
            <person name="Ruckert C."/>
            <person name="Albersmeier A."/>
            <person name="Jiang C.-L."/>
            <person name="Jiang Y."/>
            <person name="Kalinowski J."/>
            <person name="Schneider O."/>
            <person name="Winkler A."/>
            <person name="Zotchev S.B."/>
        </authorList>
    </citation>
    <scope>NUCLEOTIDE SEQUENCE [LARGE SCALE GENOMIC DNA]</scope>
    <source>
        <strain evidence="2 3">DSM 45305</strain>
    </source>
</reference>
<dbReference type="InterPro" id="IPR036390">
    <property type="entry name" value="WH_DNA-bd_sf"/>
</dbReference>
<feature type="domain" description="Alkylmercury lyase helix-turn-helix" evidence="1">
    <location>
        <begin position="3"/>
        <end position="34"/>
    </location>
</feature>
<name>A0A2V4B1U6_9PSEU</name>
<comment type="caution">
    <text evidence="2">The sequence shown here is derived from an EMBL/GenBank/DDBJ whole genome shotgun (WGS) entry which is preliminary data.</text>
</comment>
<dbReference type="Gene3D" id="1.10.10.10">
    <property type="entry name" value="Winged helix-like DNA-binding domain superfamily/Winged helix DNA-binding domain"/>
    <property type="match status" value="1"/>
</dbReference>
<dbReference type="SUPFAM" id="SSF46785">
    <property type="entry name" value="Winged helix' DNA-binding domain"/>
    <property type="match status" value="1"/>
</dbReference>
<proteinExistence type="predicted"/>
<dbReference type="EMBL" id="MASW01000002">
    <property type="protein sequence ID" value="PXY28241.1"/>
    <property type="molecule type" value="Genomic_DNA"/>
</dbReference>
<dbReference type="Proteomes" id="UP000249915">
    <property type="component" value="Unassembled WGS sequence"/>
</dbReference>
<dbReference type="Gene3D" id="3.30.450.410">
    <property type="match status" value="1"/>
</dbReference>
<accession>A0A2V4B1U6</accession>
<dbReference type="InterPro" id="IPR036388">
    <property type="entry name" value="WH-like_DNA-bd_sf"/>
</dbReference>
<dbReference type="InterPro" id="IPR053717">
    <property type="entry name" value="MerB_lyase_sf"/>
</dbReference>
<protein>
    <recommendedName>
        <fullName evidence="1">Alkylmercury lyase helix-turn-helix domain-containing protein</fullName>
    </recommendedName>
</protein>
<evidence type="ECO:0000259" key="1">
    <source>
        <dbReference type="Pfam" id="PF12324"/>
    </source>
</evidence>
<sequence length="109" mass="11887">MDAAHGQPVEEIRRALVTSPDIEYDDQGRIVGAGLTLRPAPHRFDRRVAAQHVVRHGRPRLAIDASGVPSIVRATAVVSLVTPDDLTSVRTAFCNHVQFFASQQPRGRG</sequence>
<gene>
    <name evidence="2" type="ORF">BAY60_18130</name>
</gene>
<keyword evidence="3" id="KW-1185">Reference proteome</keyword>
<dbReference type="InterPro" id="IPR024259">
    <property type="entry name" value="MerB_HTH_dom"/>
</dbReference>
<dbReference type="Pfam" id="PF12324">
    <property type="entry name" value="HTH_15"/>
    <property type="match status" value="1"/>
</dbReference>
<dbReference type="AlphaFoldDB" id="A0A2V4B1U6"/>
<organism evidence="2 3">
    <name type="scientific">Prauserella muralis</name>
    <dbReference type="NCBI Taxonomy" id="588067"/>
    <lineage>
        <taxon>Bacteria</taxon>
        <taxon>Bacillati</taxon>
        <taxon>Actinomycetota</taxon>
        <taxon>Actinomycetes</taxon>
        <taxon>Pseudonocardiales</taxon>
        <taxon>Pseudonocardiaceae</taxon>
        <taxon>Prauserella</taxon>
    </lineage>
</organism>
<dbReference type="SUPFAM" id="SSF160387">
    <property type="entry name" value="NosL/MerB-like"/>
    <property type="match status" value="1"/>
</dbReference>
<dbReference type="RefSeq" id="WP_211330396.1">
    <property type="nucleotide sequence ID" value="NZ_MASW01000002.1"/>
</dbReference>
<evidence type="ECO:0000313" key="3">
    <source>
        <dbReference type="Proteomes" id="UP000249915"/>
    </source>
</evidence>
<evidence type="ECO:0000313" key="2">
    <source>
        <dbReference type="EMBL" id="PXY28241.1"/>
    </source>
</evidence>